<dbReference type="EMBL" id="VOHL01000002">
    <property type="protein sequence ID" value="TWS98035.1"/>
    <property type="molecule type" value="Genomic_DNA"/>
</dbReference>
<comment type="caution">
    <text evidence="2">The sequence shown here is derived from an EMBL/GenBank/DDBJ whole genome shotgun (WGS) entry which is preliminary data.</text>
</comment>
<keyword evidence="1" id="KW-0472">Membrane</keyword>
<organism evidence="2 3">
    <name type="scientific">Streptococcus cuniculipharyngis</name>
    <dbReference type="NCBI Taxonomy" id="1562651"/>
    <lineage>
        <taxon>Bacteria</taxon>
        <taxon>Bacillati</taxon>
        <taxon>Bacillota</taxon>
        <taxon>Bacilli</taxon>
        <taxon>Lactobacillales</taxon>
        <taxon>Streptococcaceae</taxon>
        <taxon>Streptococcus</taxon>
    </lineage>
</organism>
<feature type="transmembrane region" description="Helical" evidence="1">
    <location>
        <begin position="141"/>
        <end position="159"/>
    </location>
</feature>
<feature type="transmembrane region" description="Helical" evidence="1">
    <location>
        <begin position="64"/>
        <end position="87"/>
    </location>
</feature>
<dbReference type="Proteomes" id="UP000317430">
    <property type="component" value="Unassembled WGS sequence"/>
</dbReference>
<feature type="transmembrane region" description="Helical" evidence="1">
    <location>
        <begin position="108"/>
        <end position="129"/>
    </location>
</feature>
<feature type="transmembrane region" description="Helical" evidence="1">
    <location>
        <begin position="221"/>
        <end position="239"/>
    </location>
</feature>
<feature type="transmembrane region" description="Helical" evidence="1">
    <location>
        <begin position="6"/>
        <end position="27"/>
    </location>
</feature>
<evidence type="ECO:0000313" key="2">
    <source>
        <dbReference type="EMBL" id="TWS98035.1"/>
    </source>
</evidence>
<accession>A0A5C5SDU1</accession>
<feature type="transmembrane region" description="Helical" evidence="1">
    <location>
        <begin position="195"/>
        <end position="214"/>
    </location>
</feature>
<keyword evidence="1" id="KW-0812">Transmembrane</keyword>
<feature type="transmembrane region" description="Helical" evidence="1">
    <location>
        <begin position="39"/>
        <end position="58"/>
    </location>
</feature>
<evidence type="ECO:0000313" key="3">
    <source>
        <dbReference type="Proteomes" id="UP000317430"/>
    </source>
</evidence>
<keyword evidence="1" id="KW-1133">Transmembrane helix</keyword>
<reference evidence="2 3" key="1">
    <citation type="submission" date="2019-08" db="EMBL/GenBank/DDBJ databases">
        <authorList>
            <person name="Lei W."/>
        </authorList>
    </citation>
    <scope>NUCLEOTIDE SEQUENCE [LARGE SCALE GENOMIC DNA]</scope>
    <source>
        <strain evidence="2 3">CCUG 66496</strain>
    </source>
</reference>
<evidence type="ECO:0000256" key="1">
    <source>
        <dbReference type="SAM" id="Phobius"/>
    </source>
</evidence>
<dbReference type="OrthoDB" id="9797976at2"/>
<dbReference type="PANTHER" id="PTHR36111:SF2">
    <property type="entry name" value="INNER MEMBRANE PROTEIN"/>
    <property type="match status" value="1"/>
</dbReference>
<name>A0A5C5SDU1_9STRE</name>
<dbReference type="InterPro" id="IPR007563">
    <property type="entry name" value="DUF554"/>
</dbReference>
<dbReference type="AlphaFoldDB" id="A0A5C5SDU1"/>
<keyword evidence="3" id="KW-1185">Reference proteome</keyword>
<protein>
    <submittedName>
        <fullName evidence="2">DUF554 domain-containing protein</fullName>
    </submittedName>
</protein>
<dbReference type="Pfam" id="PF04474">
    <property type="entry name" value="DUF554"/>
    <property type="match status" value="1"/>
</dbReference>
<proteinExistence type="predicted"/>
<gene>
    <name evidence="2" type="ORF">FRX57_03655</name>
</gene>
<feature type="transmembrane region" description="Helical" evidence="1">
    <location>
        <begin position="166"/>
        <end position="189"/>
    </location>
</feature>
<sequence length="240" mass="24707">MIGLGTLANVFGVLLGGGLGLILGNHLPERVQDTVMKATGVAVLFLGIAGALEGILVLQDGKLVSQAGMLIILSLALGALIGEVLNIEQGFEHFGQWLKRVSKSQGDGQFVDAFVTTSLTICIGAMAVVGSLQDGMLGDSSTLLAKAVLDAIVVLILTVSKGRGAIFAAVPVLLFQGSLTFLATLIAPFVTATMLANLSLVGSILIFCVGVNLIWGPMIKVANLLPAILVALVATLLPFF</sequence>
<dbReference type="RefSeq" id="WP_146566805.1">
    <property type="nucleotide sequence ID" value="NZ_VOHL01000002.1"/>
</dbReference>
<dbReference type="PANTHER" id="PTHR36111">
    <property type="entry name" value="INNER MEMBRANE PROTEIN-RELATED"/>
    <property type="match status" value="1"/>
</dbReference>